<accession>A0A3E2BIY4</accession>
<dbReference type="EMBL" id="QUAH01000022">
    <property type="protein sequence ID" value="RFT14713.1"/>
    <property type="molecule type" value="Genomic_DNA"/>
</dbReference>
<evidence type="ECO:0000313" key="1">
    <source>
        <dbReference type="EMBL" id="RFT14713.1"/>
    </source>
</evidence>
<dbReference type="Proteomes" id="UP000257323">
    <property type="component" value="Unassembled WGS sequence"/>
</dbReference>
<dbReference type="AlphaFoldDB" id="A0A3E2BIY4"/>
<gene>
    <name evidence="1" type="ORF">OP8BY_2442</name>
</gene>
<proteinExistence type="predicted"/>
<organism evidence="1 2">
    <name type="scientific">Candidatus Saccharicenans subterraneus</name>
    <dbReference type="NCBI Taxonomy" id="2508984"/>
    <lineage>
        <taxon>Bacteria</taxon>
        <taxon>Candidatus Aminicenantota</taxon>
        <taxon>Candidatus Aminicenantia</taxon>
        <taxon>Candidatus Aminicenantales</taxon>
        <taxon>Candidatus Saccharicenantaceae</taxon>
        <taxon>Candidatus Saccharicenans</taxon>
    </lineage>
</organism>
<evidence type="ECO:0000313" key="2">
    <source>
        <dbReference type="Proteomes" id="UP000257323"/>
    </source>
</evidence>
<reference evidence="1 2" key="1">
    <citation type="submission" date="2018-08" db="EMBL/GenBank/DDBJ databases">
        <title>Genome analysis of the thermophilic bacterium of the candidate phylum Aminicenantes from deep subsurface aquifer revealed its physiology and ecological role.</title>
        <authorList>
            <person name="Kadnikov V.V."/>
            <person name="Mardanov A.V."/>
            <person name="Beletsky A.V."/>
            <person name="Karnachuk O.V."/>
            <person name="Ravin N.V."/>
        </authorList>
    </citation>
    <scope>NUCLEOTIDE SEQUENCE [LARGE SCALE GENOMIC DNA]</scope>
    <source>
        <strain evidence="1">BY38</strain>
    </source>
</reference>
<name>A0A3E2BIY4_9BACT</name>
<protein>
    <submittedName>
        <fullName evidence="1">Uncharacterized protein</fullName>
    </submittedName>
</protein>
<comment type="caution">
    <text evidence="1">The sequence shown here is derived from an EMBL/GenBank/DDBJ whole genome shotgun (WGS) entry which is preliminary data.</text>
</comment>
<sequence length="43" mass="4873">MAGRRMCGQESSHGLDKYCTPFRLILNDSLFQALGRRMNFPPG</sequence>